<evidence type="ECO:0000256" key="6">
    <source>
        <dbReference type="ARBA" id="ARBA00022827"/>
    </source>
</evidence>
<dbReference type="GO" id="GO:0051537">
    <property type="term" value="F:2 iron, 2 sulfur cluster binding"/>
    <property type="evidence" value="ECO:0007669"/>
    <property type="project" value="UniProtKB-KW"/>
</dbReference>
<dbReference type="Gene3D" id="2.10.240.10">
    <property type="entry name" value="Dihydroorotate dehydrogenase, electron transfer subunit"/>
    <property type="match status" value="1"/>
</dbReference>
<keyword evidence="6 11" id="KW-0274">FAD</keyword>
<feature type="binding site" evidence="12">
    <location>
        <position position="209"/>
    </location>
    <ligand>
        <name>[2Fe-2S] cluster</name>
        <dbReference type="ChEBI" id="CHEBI:190135"/>
    </ligand>
</feature>
<comment type="similarity">
    <text evidence="1">Belongs to the PyrK family.</text>
</comment>
<keyword evidence="8 12" id="KW-0408">Iron</keyword>
<dbReference type="CDD" id="cd06218">
    <property type="entry name" value="DHOD_e_trans"/>
    <property type="match status" value="1"/>
</dbReference>
<keyword evidence="3 11" id="KW-0285">Flavoprotein</keyword>
<dbReference type="InterPro" id="IPR017938">
    <property type="entry name" value="Riboflavin_synthase-like_b-brl"/>
</dbReference>
<evidence type="ECO:0000313" key="14">
    <source>
        <dbReference type="EMBL" id="SHE45048.1"/>
    </source>
</evidence>
<comment type="cofactor">
    <cofactor evidence="10">
        <name>[2Fe-2S] cluster</name>
        <dbReference type="ChEBI" id="CHEBI:190135"/>
    </cofactor>
</comment>
<name>A0A1M4TKU5_9FIRM</name>
<keyword evidence="15" id="KW-1185">Reference proteome</keyword>
<dbReference type="PROSITE" id="PS51384">
    <property type="entry name" value="FAD_FR"/>
    <property type="match status" value="1"/>
</dbReference>
<evidence type="ECO:0000256" key="9">
    <source>
        <dbReference type="ARBA" id="ARBA00023014"/>
    </source>
</evidence>
<dbReference type="Gene3D" id="3.40.50.80">
    <property type="entry name" value="Nucleotide-binding domain of ferredoxin-NADP reductase (FNR) module"/>
    <property type="match status" value="1"/>
</dbReference>
<dbReference type="PIRSF" id="PIRSF006816">
    <property type="entry name" value="Cyc3_hyd_g"/>
    <property type="match status" value="1"/>
</dbReference>
<feature type="binding site" evidence="12">
    <location>
        <position position="201"/>
    </location>
    <ligand>
        <name>[2Fe-2S] cluster</name>
        <dbReference type="ChEBI" id="CHEBI:190135"/>
    </ligand>
</feature>
<feature type="binding site" evidence="11">
    <location>
        <begin position="59"/>
        <end position="61"/>
    </location>
    <ligand>
        <name>FAD</name>
        <dbReference type="ChEBI" id="CHEBI:57692"/>
    </ligand>
</feature>
<protein>
    <submittedName>
        <fullName evidence="14">Dihydroorotate dehydrogenase electron transfer subunit</fullName>
    </submittedName>
</protein>
<dbReference type="GO" id="GO:0046872">
    <property type="term" value="F:metal ion binding"/>
    <property type="evidence" value="ECO:0007669"/>
    <property type="project" value="UniProtKB-KW"/>
</dbReference>
<evidence type="ECO:0000259" key="13">
    <source>
        <dbReference type="PROSITE" id="PS51384"/>
    </source>
</evidence>
<dbReference type="SUPFAM" id="SSF52343">
    <property type="entry name" value="Ferredoxin reductase-like, C-terminal NADP-linked domain"/>
    <property type="match status" value="1"/>
</dbReference>
<dbReference type="InterPro" id="IPR017927">
    <property type="entry name" value="FAD-bd_FR_type"/>
</dbReference>
<dbReference type="AlphaFoldDB" id="A0A1M4TKU5"/>
<feature type="binding site" evidence="12">
    <location>
        <position position="221"/>
    </location>
    <ligand>
        <name>[2Fe-2S] cluster</name>
        <dbReference type="ChEBI" id="CHEBI:190135"/>
    </ligand>
</feature>
<dbReference type="InterPro" id="IPR012165">
    <property type="entry name" value="Cyt_c3_hydrogenase_gsu"/>
</dbReference>
<evidence type="ECO:0000256" key="1">
    <source>
        <dbReference type="ARBA" id="ARBA00006422"/>
    </source>
</evidence>
<dbReference type="GO" id="GO:0050660">
    <property type="term" value="F:flavin adenine dinucleotide binding"/>
    <property type="evidence" value="ECO:0007669"/>
    <property type="project" value="InterPro"/>
</dbReference>
<dbReference type="GO" id="GO:0016491">
    <property type="term" value="F:oxidoreductase activity"/>
    <property type="evidence" value="ECO:0007669"/>
    <property type="project" value="InterPro"/>
</dbReference>
<evidence type="ECO:0000256" key="4">
    <source>
        <dbReference type="ARBA" id="ARBA00022714"/>
    </source>
</evidence>
<evidence type="ECO:0000256" key="5">
    <source>
        <dbReference type="ARBA" id="ARBA00022723"/>
    </source>
</evidence>
<keyword evidence="4 12" id="KW-0001">2Fe-2S</keyword>
<evidence type="ECO:0000256" key="11">
    <source>
        <dbReference type="PIRSR" id="PIRSR006816-1"/>
    </source>
</evidence>
<keyword evidence="2" id="KW-0813">Transport</keyword>
<feature type="binding site" evidence="11">
    <location>
        <begin position="66"/>
        <end position="67"/>
    </location>
    <ligand>
        <name>FAD</name>
        <dbReference type="ChEBI" id="CHEBI:57692"/>
    </ligand>
</feature>
<dbReference type="OrthoDB" id="9789468at2"/>
<gene>
    <name evidence="14" type="ORF">SAMN02746064_00527</name>
</gene>
<accession>A0A1M4TKU5</accession>
<evidence type="ECO:0000256" key="7">
    <source>
        <dbReference type="ARBA" id="ARBA00022982"/>
    </source>
</evidence>
<dbReference type="InterPro" id="IPR039261">
    <property type="entry name" value="FNR_nucleotide-bd"/>
</dbReference>
<dbReference type="Pfam" id="PF10418">
    <property type="entry name" value="DHODB_Fe-S_bind"/>
    <property type="match status" value="1"/>
</dbReference>
<keyword evidence="7" id="KW-0249">Electron transport</keyword>
<evidence type="ECO:0000256" key="3">
    <source>
        <dbReference type="ARBA" id="ARBA00022630"/>
    </source>
</evidence>
<keyword evidence="9 12" id="KW-0411">Iron-sulfur</keyword>
<dbReference type="InterPro" id="IPR037117">
    <property type="entry name" value="Dihydroorotate_DH_ele_sf"/>
</dbReference>
<dbReference type="STRING" id="1120975.SAMN02746064_00527"/>
<dbReference type="GO" id="GO:0006221">
    <property type="term" value="P:pyrimidine nucleotide biosynthetic process"/>
    <property type="evidence" value="ECO:0007669"/>
    <property type="project" value="InterPro"/>
</dbReference>
<feature type="domain" description="FAD-binding FR-type" evidence="13">
    <location>
        <begin position="1"/>
        <end position="91"/>
    </location>
</feature>
<sequence>MAVIIENKNLGDGMYLMKTDCTKKSSPGQFYMVRGWDKYPLLSRPISIFDWDGMTTSFLYRVVGEGTEILSKMTKGMEVVLHGPYGNGFPDIKEDTVTLIGGGIGTAPLYHTAKELKKRDPNKNIKLYLGFENKSDAAKEFESLDAEVIVRYGGYITDFVDYENAGTILTCGPEIMMKAAFERSKPYESKVYVSMEKRMACGVGACLGCTCKTEGGNKRTCKEGPVFEGGEVFFE</sequence>
<dbReference type="SUPFAM" id="SSF63380">
    <property type="entry name" value="Riboflavin synthase domain-like"/>
    <property type="match status" value="1"/>
</dbReference>
<evidence type="ECO:0000256" key="2">
    <source>
        <dbReference type="ARBA" id="ARBA00022448"/>
    </source>
</evidence>
<dbReference type="EMBL" id="FQTU01000002">
    <property type="protein sequence ID" value="SHE45048.1"/>
    <property type="molecule type" value="Genomic_DNA"/>
</dbReference>
<feature type="binding site" evidence="11">
    <location>
        <begin position="44"/>
        <end position="47"/>
    </location>
    <ligand>
        <name>FAD</name>
        <dbReference type="ChEBI" id="CHEBI:57692"/>
    </ligand>
</feature>
<dbReference type="PANTHER" id="PTHR43513:SF3">
    <property type="entry name" value="DIHYDROOROTATE DEHYDROGENASE B (NAD(+)), ELECTRON TRANSFER SUBUNIT-RELATED"/>
    <property type="match status" value="1"/>
</dbReference>
<dbReference type="NCBIfam" id="NF000798">
    <property type="entry name" value="PRK00054.1-3"/>
    <property type="match status" value="1"/>
</dbReference>
<evidence type="ECO:0000256" key="12">
    <source>
        <dbReference type="PIRSR" id="PIRSR006816-2"/>
    </source>
</evidence>
<proteinExistence type="inferred from homology"/>
<comment type="cofactor">
    <cofactor evidence="11">
        <name>FAD</name>
        <dbReference type="ChEBI" id="CHEBI:57692"/>
    </cofactor>
    <text evidence="11">Binds 1 FAD per subunit.</text>
</comment>
<dbReference type="Proteomes" id="UP000184251">
    <property type="component" value="Unassembled WGS sequence"/>
</dbReference>
<dbReference type="Gene3D" id="2.40.30.10">
    <property type="entry name" value="Translation factors"/>
    <property type="match status" value="1"/>
</dbReference>
<organism evidence="14 15">
    <name type="scientific">Alkalibacter saccharofermentans DSM 14828</name>
    <dbReference type="NCBI Taxonomy" id="1120975"/>
    <lineage>
        <taxon>Bacteria</taxon>
        <taxon>Bacillati</taxon>
        <taxon>Bacillota</taxon>
        <taxon>Clostridia</taxon>
        <taxon>Eubacteriales</taxon>
        <taxon>Eubacteriaceae</taxon>
        <taxon>Alkalibacter</taxon>
    </lineage>
</organism>
<dbReference type="PANTHER" id="PTHR43513">
    <property type="entry name" value="DIHYDROOROTATE DEHYDROGENASE B (NAD(+)), ELECTRON TRANSFER SUBUNIT"/>
    <property type="match status" value="1"/>
</dbReference>
<evidence type="ECO:0000256" key="10">
    <source>
        <dbReference type="ARBA" id="ARBA00034078"/>
    </source>
</evidence>
<evidence type="ECO:0000256" key="8">
    <source>
        <dbReference type="ARBA" id="ARBA00023004"/>
    </source>
</evidence>
<dbReference type="InterPro" id="IPR019480">
    <property type="entry name" value="Dihydroorotate_DH_Fe-S-bd"/>
</dbReference>
<evidence type="ECO:0000313" key="15">
    <source>
        <dbReference type="Proteomes" id="UP000184251"/>
    </source>
</evidence>
<feature type="binding site" evidence="12">
    <location>
        <position position="206"/>
    </location>
    <ligand>
        <name>[2Fe-2S] cluster</name>
        <dbReference type="ChEBI" id="CHEBI:190135"/>
    </ligand>
</feature>
<comment type="cofactor">
    <cofactor evidence="12">
        <name>[2Fe-2S] cluster</name>
        <dbReference type="ChEBI" id="CHEBI:190135"/>
    </cofactor>
    <text evidence="12">Binds 1 [2Fe-2S] cluster per subunit.</text>
</comment>
<dbReference type="InterPro" id="IPR050353">
    <property type="entry name" value="PyrK_electron_transfer"/>
</dbReference>
<reference evidence="14 15" key="1">
    <citation type="submission" date="2016-11" db="EMBL/GenBank/DDBJ databases">
        <authorList>
            <person name="Jaros S."/>
            <person name="Januszkiewicz K."/>
            <person name="Wedrychowicz H."/>
        </authorList>
    </citation>
    <scope>NUCLEOTIDE SEQUENCE [LARGE SCALE GENOMIC DNA]</scope>
    <source>
        <strain evidence="14 15">DSM 14828</strain>
    </source>
</reference>
<keyword evidence="5 12" id="KW-0479">Metal-binding</keyword>